<gene>
    <name evidence="1" type="ordered locus">Dacet_0449</name>
</gene>
<evidence type="ECO:0000313" key="2">
    <source>
        <dbReference type="Proteomes" id="UP000002012"/>
    </source>
</evidence>
<dbReference type="PaxDb" id="522772-Dacet_0449"/>
<dbReference type="PANTHER" id="PTHR12993">
    <property type="entry name" value="N-ACETYLGLUCOSAMINYL-PHOSPHATIDYLINOSITOL DE-N-ACETYLASE-RELATED"/>
    <property type="match status" value="1"/>
</dbReference>
<dbReference type="EMBL" id="CP001968">
    <property type="protein sequence ID" value="ADD67247.1"/>
    <property type="molecule type" value="Genomic_DNA"/>
</dbReference>
<keyword evidence="2" id="KW-1185">Reference proteome</keyword>
<accession>D4H3G3</accession>
<dbReference type="STRING" id="522772.Dacet_0449"/>
<dbReference type="HOGENOM" id="CLU_049311_6_0_0"/>
<dbReference type="PANTHER" id="PTHR12993:SF11">
    <property type="entry name" value="N-ACETYLGLUCOSAMINYL-PHOSPHATIDYLINOSITOL DE-N-ACETYLASE"/>
    <property type="match status" value="1"/>
</dbReference>
<name>D4H3G3_DENA2</name>
<dbReference type="InterPro" id="IPR003737">
    <property type="entry name" value="GlcNAc_PI_deacetylase-related"/>
</dbReference>
<dbReference type="FunCoup" id="D4H3G3">
    <property type="interactions" value="21"/>
</dbReference>
<dbReference type="GO" id="GO:0016811">
    <property type="term" value="F:hydrolase activity, acting on carbon-nitrogen (but not peptide) bonds, in linear amides"/>
    <property type="evidence" value="ECO:0007669"/>
    <property type="project" value="TreeGrafter"/>
</dbReference>
<reference evidence="1 2" key="1">
    <citation type="journal article" date="2010" name="Stand. Genomic Sci.">
        <title>Complete genome sequence of Denitrovibrio acetiphilus type strain (N2460).</title>
        <authorList>
            <person name="Kiss H."/>
            <person name="Lang E."/>
            <person name="Lapidus A."/>
            <person name="Copeland A."/>
            <person name="Nolan M."/>
            <person name="Glavina Del Rio T."/>
            <person name="Chen F."/>
            <person name="Lucas S."/>
            <person name="Tice H."/>
            <person name="Cheng J.F."/>
            <person name="Han C."/>
            <person name="Goodwin L."/>
            <person name="Pitluck S."/>
            <person name="Liolios K."/>
            <person name="Pati A."/>
            <person name="Ivanova N."/>
            <person name="Mavromatis K."/>
            <person name="Chen A."/>
            <person name="Palaniappan K."/>
            <person name="Land M."/>
            <person name="Hauser L."/>
            <person name="Chang Y.J."/>
            <person name="Jeffries C.D."/>
            <person name="Detter J.C."/>
            <person name="Brettin T."/>
            <person name="Spring S."/>
            <person name="Rohde M."/>
            <person name="Goker M."/>
            <person name="Woyke T."/>
            <person name="Bristow J."/>
            <person name="Eisen J.A."/>
            <person name="Markowitz V."/>
            <person name="Hugenholtz P."/>
            <person name="Kyrpides N.C."/>
            <person name="Klenk H.P."/>
        </authorList>
    </citation>
    <scope>NUCLEOTIDE SEQUENCE [LARGE SCALE GENOMIC DNA]</scope>
    <source>
        <strain evidence="2">DSM 12809 / NBRC 114555 / N2460</strain>
    </source>
</reference>
<dbReference type="OrthoDB" id="9790023at2"/>
<dbReference type="RefSeq" id="WP_013009791.1">
    <property type="nucleotide sequence ID" value="NC_013943.1"/>
</dbReference>
<dbReference type="AlphaFoldDB" id="D4H3G3"/>
<dbReference type="InParanoid" id="D4H3G3"/>
<proteinExistence type="predicted"/>
<dbReference type="Gene3D" id="3.40.50.10320">
    <property type="entry name" value="LmbE-like"/>
    <property type="match status" value="1"/>
</dbReference>
<dbReference type="KEGG" id="dap:Dacet_0449"/>
<dbReference type="Pfam" id="PF02585">
    <property type="entry name" value="PIG-L"/>
    <property type="match status" value="1"/>
</dbReference>
<sequence>MFNSKKTLIVAAHPDDEILGCGGTAKLLAKNGTDVKVIILGEGAQSRSGTVPEAEIDKTLSDLKTQAKQAGHTAGINEVIFGGLSDNRFDTVALLDIIKILEQVKRDFKPDTVFTQHGGDLNNDHFITNKATLTAFRPLPDENCIRLYAYEVQSSTEFANPTFHENAFRPNVFVDIADSMQTKLDAFAFYKSEIQPDPYPRSMESIKILAQMRGRQCGKEYAEAFMLMREIY</sequence>
<protein>
    <submittedName>
        <fullName evidence="1">LmbE family protein</fullName>
    </submittedName>
</protein>
<evidence type="ECO:0000313" key="1">
    <source>
        <dbReference type="EMBL" id="ADD67247.1"/>
    </source>
</evidence>
<organism evidence="1 2">
    <name type="scientific">Denitrovibrio acetiphilus (strain DSM 12809 / NBRC 114555 / N2460)</name>
    <dbReference type="NCBI Taxonomy" id="522772"/>
    <lineage>
        <taxon>Bacteria</taxon>
        <taxon>Pseudomonadati</taxon>
        <taxon>Deferribacterota</taxon>
        <taxon>Deferribacteres</taxon>
        <taxon>Deferribacterales</taxon>
        <taxon>Geovibrionaceae</taxon>
        <taxon>Denitrovibrio</taxon>
    </lineage>
</organism>
<dbReference type="Proteomes" id="UP000002012">
    <property type="component" value="Chromosome"/>
</dbReference>
<dbReference type="InterPro" id="IPR024078">
    <property type="entry name" value="LmbE-like_dom_sf"/>
</dbReference>
<dbReference type="SUPFAM" id="SSF102588">
    <property type="entry name" value="LmbE-like"/>
    <property type="match status" value="1"/>
</dbReference>
<dbReference type="eggNOG" id="COG2120">
    <property type="taxonomic scope" value="Bacteria"/>
</dbReference>